<dbReference type="GO" id="GO:0016887">
    <property type="term" value="F:ATP hydrolysis activity"/>
    <property type="evidence" value="ECO:0007669"/>
    <property type="project" value="InterPro"/>
</dbReference>
<dbReference type="SUPFAM" id="SSF52540">
    <property type="entry name" value="P-loop containing nucleoside triphosphate hydrolases"/>
    <property type="match status" value="1"/>
</dbReference>
<dbReference type="GO" id="GO:0005524">
    <property type="term" value="F:ATP binding"/>
    <property type="evidence" value="ECO:0007669"/>
    <property type="project" value="UniProtKB-KW"/>
</dbReference>
<comment type="caution">
    <text evidence="5">The sequence shown here is derived from an EMBL/GenBank/DDBJ whole genome shotgun (WGS) entry which is preliminary data.</text>
</comment>
<dbReference type="PANTHER" id="PTHR23077">
    <property type="entry name" value="AAA-FAMILY ATPASE"/>
    <property type="match status" value="1"/>
</dbReference>
<reference evidence="5" key="1">
    <citation type="submission" date="2023-06" db="EMBL/GenBank/DDBJ databases">
        <title>Two Chryseobacterium gambrini strains from China.</title>
        <authorList>
            <person name="Zeng J."/>
            <person name="Wu Y."/>
        </authorList>
    </citation>
    <scope>NUCLEOTIDE SEQUENCE</scope>
    <source>
        <strain evidence="5">SQ219</strain>
    </source>
</reference>
<sequence length="108" mass="11656">DAETLDRLGIDPANGTVLYGPPGNGKTFICEATANELDAVVLKVKGSDILSKYVSEPEQNIDRLFAAARERAPCIVAFDEIDVFLKSRGEDDTSPGHDKMVGEFLAQT</sequence>
<dbReference type="EMBL" id="JAUHGV010000113">
    <property type="protein sequence ID" value="MDN4015184.1"/>
    <property type="molecule type" value="Genomic_DNA"/>
</dbReference>
<organism evidence="5 6">
    <name type="scientific">Chryseobacterium gambrini</name>
    <dbReference type="NCBI Taxonomy" id="373672"/>
    <lineage>
        <taxon>Bacteria</taxon>
        <taxon>Pseudomonadati</taxon>
        <taxon>Bacteroidota</taxon>
        <taxon>Flavobacteriia</taxon>
        <taxon>Flavobacteriales</taxon>
        <taxon>Weeksellaceae</taxon>
        <taxon>Chryseobacterium group</taxon>
        <taxon>Chryseobacterium</taxon>
    </lineage>
</organism>
<proteinExistence type="predicted"/>
<accession>A0AAJ1VPM6</accession>
<feature type="region of interest" description="Disordered" evidence="3">
    <location>
        <begin position="89"/>
        <end position="108"/>
    </location>
</feature>
<dbReference type="Proteomes" id="UP001225933">
    <property type="component" value="Unassembled WGS sequence"/>
</dbReference>
<evidence type="ECO:0000256" key="2">
    <source>
        <dbReference type="ARBA" id="ARBA00022840"/>
    </source>
</evidence>
<dbReference type="Gene3D" id="3.40.50.300">
    <property type="entry name" value="P-loop containing nucleotide triphosphate hydrolases"/>
    <property type="match status" value="1"/>
</dbReference>
<keyword evidence="2" id="KW-0067">ATP-binding</keyword>
<gene>
    <name evidence="5" type="ORF">QX233_22310</name>
</gene>
<dbReference type="InterPro" id="IPR050168">
    <property type="entry name" value="AAA_ATPase_domain"/>
</dbReference>
<feature type="domain" description="ATPase AAA-type core" evidence="4">
    <location>
        <begin position="17"/>
        <end position="107"/>
    </location>
</feature>
<evidence type="ECO:0000313" key="5">
    <source>
        <dbReference type="EMBL" id="MDN4015184.1"/>
    </source>
</evidence>
<dbReference type="InterPro" id="IPR027417">
    <property type="entry name" value="P-loop_NTPase"/>
</dbReference>
<feature type="compositionally biased region" description="Basic and acidic residues" evidence="3">
    <location>
        <begin position="89"/>
        <end position="101"/>
    </location>
</feature>
<feature type="non-terminal residue" evidence="5">
    <location>
        <position position="108"/>
    </location>
</feature>
<feature type="non-terminal residue" evidence="5">
    <location>
        <position position="1"/>
    </location>
</feature>
<name>A0AAJ1VPM6_9FLAO</name>
<protein>
    <submittedName>
        <fullName evidence="5">AAA family ATPase</fullName>
    </submittedName>
</protein>
<keyword evidence="1" id="KW-0547">Nucleotide-binding</keyword>
<evidence type="ECO:0000256" key="3">
    <source>
        <dbReference type="SAM" id="MobiDB-lite"/>
    </source>
</evidence>
<dbReference type="PANTHER" id="PTHR23077:SF171">
    <property type="entry name" value="NUCLEAR VALOSIN-CONTAINING PROTEIN-LIKE"/>
    <property type="match status" value="1"/>
</dbReference>
<dbReference type="Pfam" id="PF00004">
    <property type="entry name" value="AAA"/>
    <property type="match status" value="1"/>
</dbReference>
<dbReference type="InterPro" id="IPR003959">
    <property type="entry name" value="ATPase_AAA_core"/>
</dbReference>
<evidence type="ECO:0000313" key="6">
    <source>
        <dbReference type="Proteomes" id="UP001225933"/>
    </source>
</evidence>
<dbReference type="RefSeq" id="WP_290343722.1">
    <property type="nucleotide sequence ID" value="NZ_JAUHGV010000113.1"/>
</dbReference>
<evidence type="ECO:0000256" key="1">
    <source>
        <dbReference type="ARBA" id="ARBA00022741"/>
    </source>
</evidence>
<evidence type="ECO:0000259" key="4">
    <source>
        <dbReference type="Pfam" id="PF00004"/>
    </source>
</evidence>
<dbReference type="AlphaFoldDB" id="A0AAJ1VPM6"/>